<dbReference type="InterPro" id="IPR049326">
    <property type="entry name" value="Rhodopsin_dom_fungi"/>
</dbReference>
<evidence type="ECO:0000313" key="4">
    <source>
        <dbReference type="Proteomes" id="UP001271007"/>
    </source>
</evidence>
<dbReference type="Proteomes" id="UP001271007">
    <property type="component" value="Unassembled WGS sequence"/>
</dbReference>
<keyword evidence="1" id="KW-0472">Membrane</keyword>
<dbReference type="Pfam" id="PF20684">
    <property type="entry name" value="Fung_rhodopsin"/>
    <property type="match status" value="1"/>
</dbReference>
<protein>
    <recommendedName>
        <fullName evidence="2">Rhodopsin domain-containing protein</fullName>
    </recommendedName>
</protein>
<keyword evidence="1" id="KW-0812">Transmembrane</keyword>
<feature type="transmembrane region" description="Helical" evidence="1">
    <location>
        <begin position="86"/>
        <end position="107"/>
    </location>
</feature>
<evidence type="ECO:0000259" key="2">
    <source>
        <dbReference type="Pfam" id="PF20684"/>
    </source>
</evidence>
<feature type="domain" description="Rhodopsin" evidence="2">
    <location>
        <begin position="2"/>
        <end position="224"/>
    </location>
</feature>
<accession>A0AAJ0DKL4</accession>
<feature type="transmembrane region" description="Helical" evidence="1">
    <location>
        <begin position="127"/>
        <end position="150"/>
    </location>
</feature>
<dbReference type="AlphaFoldDB" id="A0AAJ0DKL4"/>
<proteinExistence type="predicted"/>
<comment type="caution">
    <text evidence="3">The sequence shown here is derived from an EMBL/GenBank/DDBJ whole genome shotgun (WGS) entry which is preliminary data.</text>
</comment>
<dbReference type="PANTHER" id="PTHR39614">
    <property type="entry name" value="INTEGRAL MEMBRANE PROTEIN"/>
    <property type="match status" value="1"/>
</dbReference>
<gene>
    <name evidence="3" type="ORF">LTR09_007001</name>
</gene>
<sequence>MRWSLSDTIFTAAFTVGFAQCVCIFLAVSDGFGKATEGSQDNGSPPYSKALYAADILYVLSVGLSKCSTCLFLGSLTRSKQQQRPGFAIAVCCACWTIGSVFAVALRGDLTAPWLLPRGITTMYNRWLGVETSGLGLEAVIWAFSMTLVMGLNMSIVMRLKVLGIFAFRFLLVPVVAGRLFFLSPSNVDARSVHAITISYIFTEAAMQYSLMSECMTCLKPFLQPFHSGYGVSQNYSTDLRMNPSRDPYTELSNVSHAQDGVVKTDVKVGLREVISSTEGKKESQVLSRRSSPRRVLRRDDIVGGFRFRADHGSTFTSHVEADNVGGGRKKSDEDDVELLQRHDNMVIQQTTRVSISSRKDDE</sequence>
<organism evidence="3 4">
    <name type="scientific">Extremus antarcticus</name>
    <dbReference type="NCBI Taxonomy" id="702011"/>
    <lineage>
        <taxon>Eukaryota</taxon>
        <taxon>Fungi</taxon>
        <taxon>Dikarya</taxon>
        <taxon>Ascomycota</taxon>
        <taxon>Pezizomycotina</taxon>
        <taxon>Dothideomycetes</taxon>
        <taxon>Dothideomycetidae</taxon>
        <taxon>Mycosphaerellales</taxon>
        <taxon>Extremaceae</taxon>
        <taxon>Extremus</taxon>
    </lineage>
</organism>
<keyword evidence="1" id="KW-1133">Transmembrane helix</keyword>
<name>A0AAJ0DKL4_9PEZI</name>
<evidence type="ECO:0000256" key="1">
    <source>
        <dbReference type="SAM" id="Phobius"/>
    </source>
</evidence>
<evidence type="ECO:0000313" key="3">
    <source>
        <dbReference type="EMBL" id="KAK3051701.1"/>
    </source>
</evidence>
<feature type="transmembrane region" description="Helical" evidence="1">
    <location>
        <begin position="162"/>
        <end position="182"/>
    </location>
</feature>
<reference evidence="3" key="1">
    <citation type="submission" date="2023-04" db="EMBL/GenBank/DDBJ databases">
        <title>Black Yeasts Isolated from many extreme environments.</title>
        <authorList>
            <person name="Coleine C."/>
            <person name="Stajich J.E."/>
            <person name="Selbmann L."/>
        </authorList>
    </citation>
    <scope>NUCLEOTIDE SEQUENCE</scope>
    <source>
        <strain evidence="3">CCFEE 5312</strain>
    </source>
</reference>
<dbReference type="EMBL" id="JAWDJX010000024">
    <property type="protein sequence ID" value="KAK3051701.1"/>
    <property type="molecule type" value="Genomic_DNA"/>
</dbReference>
<feature type="transmembrane region" description="Helical" evidence="1">
    <location>
        <begin position="12"/>
        <end position="32"/>
    </location>
</feature>
<dbReference type="PANTHER" id="PTHR39614:SF2">
    <property type="entry name" value="INTEGRAL MEMBRANE PROTEIN"/>
    <property type="match status" value="1"/>
</dbReference>
<keyword evidence="4" id="KW-1185">Reference proteome</keyword>
<feature type="transmembrane region" description="Helical" evidence="1">
    <location>
        <begin position="52"/>
        <end position="74"/>
    </location>
</feature>